<evidence type="ECO:0000313" key="2">
    <source>
        <dbReference type="WBParaSite" id="HCON_00107585-00002"/>
    </source>
</evidence>
<dbReference type="Proteomes" id="UP000025227">
    <property type="component" value="Unplaced"/>
</dbReference>
<dbReference type="WBParaSite" id="HCON_00107585-00002">
    <property type="protein sequence ID" value="HCON_00107585-00002"/>
    <property type="gene ID" value="HCON_00107585"/>
</dbReference>
<evidence type="ECO:0000313" key="1">
    <source>
        <dbReference type="Proteomes" id="UP000025227"/>
    </source>
</evidence>
<protein>
    <submittedName>
        <fullName evidence="2">BEACH domain-containing protein</fullName>
    </submittedName>
</protein>
<accession>A0A7I4YL66</accession>
<name>A0A7I4YL66_HAECO</name>
<keyword evidence="1" id="KW-1185">Reference proteome</keyword>
<sequence length="59" mass="6805">VSLTPRFKVQHRGDIKRSHSPPTVVCGEIGFYPIQRWSLPMKKSITPKRQVIHLIDSHT</sequence>
<organism evidence="1 2">
    <name type="scientific">Haemonchus contortus</name>
    <name type="common">Barber pole worm</name>
    <dbReference type="NCBI Taxonomy" id="6289"/>
    <lineage>
        <taxon>Eukaryota</taxon>
        <taxon>Metazoa</taxon>
        <taxon>Ecdysozoa</taxon>
        <taxon>Nematoda</taxon>
        <taxon>Chromadorea</taxon>
        <taxon>Rhabditida</taxon>
        <taxon>Rhabditina</taxon>
        <taxon>Rhabditomorpha</taxon>
        <taxon>Strongyloidea</taxon>
        <taxon>Trichostrongylidae</taxon>
        <taxon>Haemonchus</taxon>
    </lineage>
</organism>
<reference evidence="2" key="1">
    <citation type="submission" date="2020-12" db="UniProtKB">
        <authorList>
            <consortium name="WormBaseParasite"/>
        </authorList>
    </citation>
    <scope>IDENTIFICATION</scope>
    <source>
        <strain evidence="2">MHco3</strain>
    </source>
</reference>
<proteinExistence type="predicted"/>
<dbReference type="AlphaFoldDB" id="A0A7I4YL66"/>